<dbReference type="GO" id="GO:0016791">
    <property type="term" value="F:phosphatase activity"/>
    <property type="evidence" value="ECO:0007669"/>
    <property type="project" value="TreeGrafter"/>
</dbReference>
<dbReference type="NCBIfam" id="TIGR01484">
    <property type="entry name" value="HAD-SF-IIB"/>
    <property type="match status" value="1"/>
</dbReference>
<dbReference type="EMBL" id="CP059404">
    <property type="protein sequence ID" value="QNE90604.1"/>
    <property type="molecule type" value="Genomic_DNA"/>
</dbReference>
<dbReference type="GO" id="GO:0005829">
    <property type="term" value="C:cytosol"/>
    <property type="evidence" value="ECO:0007669"/>
    <property type="project" value="TreeGrafter"/>
</dbReference>
<organism evidence="1 2">
    <name type="scientific">Corynebacterium incognita</name>
    <dbReference type="NCBI Taxonomy" id="2754725"/>
    <lineage>
        <taxon>Bacteria</taxon>
        <taxon>Bacillati</taxon>
        <taxon>Actinomycetota</taxon>
        <taxon>Actinomycetes</taxon>
        <taxon>Mycobacteriales</taxon>
        <taxon>Corynebacteriaceae</taxon>
        <taxon>Corynebacterium</taxon>
    </lineage>
</organism>
<proteinExistence type="predicted"/>
<dbReference type="InterPro" id="IPR023214">
    <property type="entry name" value="HAD_sf"/>
</dbReference>
<accession>A0A7G7CSN8</accession>
<keyword evidence="1" id="KW-0378">Hydrolase</keyword>
<dbReference type="KEGG" id="cik:H0194_09245"/>
<protein>
    <submittedName>
        <fullName evidence="1">HAD family hydrolase</fullName>
    </submittedName>
</protein>
<dbReference type="PANTHER" id="PTHR10000">
    <property type="entry name" value="PHOSPHOSERINE PHOSPHATASE"/>
    <property type="match status" value="1"/>
</dbReference>
<dbReference type="InterPro" id="IPR006379">
    <property type="entry name" value="HAD-SF_hydro_IIB"/>
</dbReference>
<dbReference type="SUPFAM" id="SSF56784">
    <property type="entry name" value="HAD-like"/>
    <property type="match status" value="1"/>
</dbReference>
<dbReference type="GO" id="GO:0000287">
    <property type="term" value="F:magnesium ion binding"/>
    <property type="evidence" value="ECO:0007669"/>
    <property type="project" value="TreeGrafter"/>
</dbReference>
<evidence type="ECO:0000313" key="1">
    <source>
        <dbReference type="EMBL" id="QNE90604.1"/>
    </source>
</evidence>
<dbReference type="Gene3D" id="3.30.1240.10">
    <property type="match status" value="1"/>
</dbReference>
<reference evidence="1 2" key="1">
    <citation type="submission" date="2020-07" db="EMBL/GenBank/DDBJ databases">
        <title>Complete genome and description of Corynebacterium incognita strain Marseille-Q3630 sp. nov.</title>
        <authorList>
            <person name="Boxberger M."/>
        </authorList>
    </citation>
    <scope>NUCLEOTIDE SEQUENCE [LARGE SCALE GENOMIC DNA]</scope>
    <source>
        <strain evidence="1 2">Marseille-Q3630</strain>
    </source>
</reference>
<sequence>MDGTLLDDNSQVPEEFWPLLRHAQEQGVAIAPASGRQLATLQDMFASEHTGVDVEPTSYIAENGTVVFHDGKIVSTTVIDKEAVRRVLEARTQIRADSDFVLCTPEMAYLLDSTPESTRKQVRNYYRATTYVGDLDAVAAEHDIIKIAIYCAAGTEEHVAPAMFAAVPDQDVAISGAVWLDVMARGANKGVALTNMARALDIPVSDTVAFGDFLNDYELLDAAGTAVAMENAHPKLKAIADRIAPPNTEAGVITVLREMLGLKA</sequence>
<dbReference type="NCBIfam" id="TIGR00099">
    <property type="entry name" value="Cof-subfamily"/>
    <property type="match status" value="1"/>
</dbReference>
<name>A0A7G7CSN8_9CORY</name>
<dbReference type="InterPro" id="IPR000150">
    <property type="entry name" value="Cof"/>
</dbReference>
<dbReference type="AlphaFoldDB" id="A0A7G7CSN8"/>
<dbReference type="InterPro" id="IPR036412">
    <property type="entry name" value="HAD-like_sf"/>
</dbReference>
<dbReference type="Proteomes" id="UP000515743">
    <property type="component" value="Chromosome"/>
</dbReference>
<evidence type="ECO:0000313" key="2">
    <source>
        <dbReference type="Proteomes" id="UP000515743"/>
    </source>
</evidence>
<dbReference type="Pfam" id="PF08282">
    <property type="entry name" value="Hydrolase_3"/>
    <property type="match status" value="1"/>
</dbReference>
<keyword evidence="2" id="KW-1185">Reference proteome</keyword>
<dbReference type="Gene3D" id="3.40.50.1000">
    <property type="entry name" value="HAD superfamily/HAD-like"/>
    <property type="match status" value="1"/>
</dbReference>
<gene>
    <name evidence="1" type="ORF">H0194_09245</name>
</gene>
<dbReference type="PANTHER" id="PTHR10000:SF53">
    <property type="entry name" value="5-AMINO-6-(5-PHOSPHO-D-RIBITYLAMINO)URACIL PHOSPHATASE YBJI-RELATED"/>
    <property type="match status" value="1"/>
</dbReference>